<dbReference type="InterPro" id="IPR018635">
    <property type="entry name" value="UPF0319"/>
</dbReference>
<evidence type="ECO:0000313" key="5">
    <source>
        <dbReference type="Proteomes" id="UP000186905"/>
    </source>
</evidence>
<name>A0A1Q9H1L8_9GAMM</name>
<dbReference type="STRING" id="1903952.BIT28_04360"/>
<feature type="signal peptide" evidence="3">
    <location>
        <begin position="1"/>
        <end position="21"/>
    </location>
</feature>
<feature type="chain" id="PRO_5013407597" description="UPF0319 protein BIT28_04360" evidence="3">
    <location>
        <begin position="22"/>
        <end position="214"/>
    </location>
</feature>
<dbReference type="RefSeq" id="WP_075761759.1">
    <property type="nucleotide sequence ID" value="NZ_MJIL01000038.1"/>
</dbReference>
<reference evidence="4 5" key="1">
    <citation type="submission" date="2016-09" db="EMBL/GenBank/DDBJ databases">
        <title>Photobacterium proteolyticum sp. nov. a protease producing bacterium isolated from ocean sediments of Laizhou Bay.</title>
        <authorList>
            <person name="Li Y."/>
        </authorList>
    </citation>
    <scope>NUCLEOTIDE SEQUENCE [LARGE SCALE GENOMIC DNA]</scope>
    <source>
        <strain evidence="4 5">13-12</strain>
    </source>
</reference>
<dbReference type="OrthoDB" id="7058190at2"/>
<evidence type="ECO:0000256" key="2">
    <source>
        <dbReference type="ARBA" id="ARBA00022729"/>
    </source>
</evidence>
<evidence type="ECO:0000256" key="1">
    <source>
        <dbReference type="ARBA" id="ARBA00008490"/>
    </source>
</evidence>
<keyword evidence="2 3" id="KW-0732">Signal</keyword>
<sequence precursor="true">MKFRTAILALAACGLSFSALANVTLELPYSAELVLVNGVETSGNDPLSLENGENQIAFRYQDSYRENGEHQMFKSDVVIMKFSGQDSNYQLKLPKLRTEQDTQRFNRSPSITLTDEQGNSVDIQQDKLIKHGLQFGRNYEKEIAQYNLTDKPAALKSAVAVTTVPAVLPASNTANMPTDAAQQGQNVAESMLNYWYSQADEATRERFKARINQS</sequence>
<dbReference type="Pfam" id="PF09829">
    <property type="entry name" value="DUF2057"/>
    <property type="match status" value="1"/>
</dbReference>
<protein>
    <recommendedName>
        <fullName evidence="3">UPF0319 protein BIT28_04360</fullName>
    </recommendedName>
</protein>
<dbReference type="EMBL" id="MJIL01000038">
    <property type="protein sequence ID" value="OLQ81624.1"/>
    <property type="molecule type" value="Genomic_DNA"/>
</dbReference>
<dbReference type="PANTHER" id="PTHR38108:SF1">
    <property type="entry name" value="UPF0319 PROTEIN YCCT"/>
    <property type="match status" value="1"/>
</dbReference>
<dbReference type="PANTHER" id="PTHR38108">
    <property type="entry name" value="UPF0319 PROTEIN YCCT"/>
    <property type="match status" value="1"/>
</dbReference>
<organism evidence="4 5">
    <name type="scientific">Photobacterium proteolyticum</name>
    <dbReference type="NCBI Taxonomy" id="1903952"/>
    <lineage>
        <taxon>Bacteria</taxon>
        <taxon>Pseudomonadati</taxon>
        <taxon>Pseudomonadota</taxon>
        <taxon>Gammaproteobacteria</taxon>
        <taxon>Vibrionales</taxon>
        <taxon>Vibrionaceae</taxon>
        <taxon>Photobacterium</taxon>
    </lineage>
</organism>
<evidence type="ECO:0000256" key="3">
    <source>
        <dbReference type="HAMAP-Rule" id="MF_00789"/>
    </source>
</evidence>
<evidence type="ECO:0000313" key="4">
    <source>
        <dbReference type="EMBL" id="OLQ81624.1"/>
    </source>
</evidence>
<dbReference type="HAMAP" id="MF_00789">
    <property type="entry name" value="UPF0319"/>
    <property type="match status" value="1"/>
</dbReference>
<keyword evidence="5" id="KW-1185">Reference proteome</keyword>
<accession>A0A1Q9H1L8</accession>
<comment type="similarity">
    <text evidence="1 3">Belongs to the UPF0319 family.</text>
</comment>
<dbReference type="AlphaFoldDB" id="A0A1Q9H1L8"/>
<proteinExistence type="inferred from homology"/>
<dbReference type="Proteomes" id="UP000186905">
    <property type="component" value="Unassembled WGS sequence"/>
</dbReference>
<gene>
    <name evidence="4" type="ORF">BIT28_04360</name>
</gene>
<comment type="caution">
    <text evidence="4">The sequence shown here is derived from an EMBL/GenBank/DDBJ whole genome shotgun (WGS) entry which is preliminary data.</text>
</comment>